<evidence type="ECO:0000313" key="3">
    <source>
        <dbReference type="Proteomes" id="UP000756346"/>
    </source>
</evidence>
<feature type="region of interest" description="Disordered" evidence="1">
    <location>
        <begin position="142"/>
        <end position="173"/>
    </location>
</feature>
<dbReference type="Proteomes" id="UP000756346">
    <property type="component" value="Unassembled WGS sequence"/>
</dbReference>
<proteinExistence type="predicted"/>
<keyword evidence="3" id="KW-1185">Reference proteome</keyword>
<feature type="region of interest" description="Disordered" evidence="1">
    <location>
        <begin position="284"/>
        <end position="371"/>
    </location>
</feature>
<organism evidence="2 3">
    <name type="scientific">Microdochium trichocladiopsis</name>
    <dbReference type="NCBI Taxonomy" id="1682393"/>
    <lineage>
        <taxon>Eukaryota</taxon>
        <taxon>Fungi</taxon>
        <taxon>Dikarya</taxon>
        <taxon>Ascomycota</taxon>
        <taxon>Pezizomycotina</taxon>
        <taxon>Sordariomycetes</taxon>
        <taxon>Xylariomycetidae</taxon>
        <taxon>Xylariales</taxon>
        <taxon>Microdochiaceae</taxon>
        <taxon>Microdochium</taxon>
    </lineage>
</organism>
<evidence type="ECO:0000313" key="2">
    <source>
        <dbReference type="EMBL" id="KAH7024843.1"/>
    </source>
</evidence>
<feature type="compositionally biased region" description="Polar residues" evidence="1">
    <location>
        <begin position="314"/>
        <end position="330"/>
    </location>
</feature>
<feature type="compositionally biased region" description="Acidic residues" evidence="1">
    <location>
        <begin position="68"/>
        <end position="105"/>
    </location>
</feature>
<accession>A0A9P8XXW9</accession>
<evidence type="ECO:0000256" key="1">
    <source>
        <dbReference type="SAM" id="MobiDB-lite"/>
    </source>
</evidence>
<dbReference type="RefSeq" id="XP_046008391.1">
    <property type="nucleotide sequence ID" value="XM_046162705.1"/>
</dbReference>
<sequence>MEREEQVEDLVNVQPEGAQQQPGGGQAHNAAPAEQSTTAAKKPVAKKANKSRKGKEPATARSSADGGPDGEDPGEQEGEGDGGDNGDDGEYGEEENHDGLAEEELPVNPIASPVQTAILFNLMAIARMLTLIIKLLYEIRDNPTRSRPGSRRGSVSKKASDAKSPSRTTNAGASAAVTDDNVLNAIAAFAEGGPFWDAVKPLYDAWVADGHKSYVTRAKHVAPVAKDFFKHVEETFADDHEQEALLDTLKHLNLDLRTTQYLELGKRYRADDKAKKEAVKKAREAAEAEEVEDEPAASAAGPSKRMTRRMARQVSKSSDVGPEASQQSVANRARRAGQDLRFREEDDALVVEGDEEGDALVIRDDEEEDDY</sequence>
<reference evidence="2" key="1">
    <citation type="journal article" date="2021" name="Nat. Commun.">
        <title>Genetic determinants of endophytism in the Arabidopsis root mycobiome.</title>
        <authorList>
            <person name="Mesny F."/>
            <person name="Miyauchi S."/>
            <person name="Thiergart T."/>
            <person name="Pickel B."/>
            <person name="Atanasova L."/>
            <person name="Karlsson M."/>
            <person name="Huettel B."/>
            <person name="Barry K.W."/>
            <person name="Haridas S."/>
            <person name="Chen C."/>
            <person name="Bauer D."/>
            <person name="Andreopoulos W."/>
            <person name="Pangilinan J."/>
            <person name="LaButti K."/>
            <person name="Riley R."/>
            <person name="Lipzen A."/>
            <person name="Clum A."/>
            <person name="Drula E."/>
            <person name="Henrissat B."/>
            <person name="Kohler A."/>
            <person name="Grigoriev I.V."/>
            <person name="Martin F.M."/>
            <person name="Hacquard S."/>
        </authorList>
    </citation>
    <scope>NUCLEOTIDE SEQUENCE</scope>
    <source>
        <strain evidence="2">MPI-CAGE-CH-0230</strain>
    </source>
</reference>
<dbReference type="AlphaFoldDB" id="A0A9P8XXW9"/>
<dbReference type="EMBL" id="JAGTJQ010000009">
    <property type="protein sequence ID" value="KAH7024843.1"/>
    <property type="molecule type" value="Genomic_DNA"/>
</dbReference>
<feature type="compositionally biased region" description="Basic residues" evidence="1">
    <location>
        <begin position="43"/>
        <end position="53"/>
    </location>
</feature>
<name>A0A9P8XXW9_9PEZI</name>
<feature type="compositionally biased region" description="Low complexity" evidence="1">
    <location>
        <begin position="14"/>
        <end position="33"/>
    </location>
</feature>
<feature type="compositionally biased region" description="Polar residues" evidence="1">
    <location>
        <begin position="163"/>
        <end position="172"/>
    </location>
</feature>
<dbReference type="GeneID" id="70192251"/>
<feature type="compositionally biased region" description="Acidic residues" evidence="1">
    <location>
        <begin position="345"/>
        <end position="371"/>
    </location>
</feature>
<comment type="caution">
    <text evidence="2">The sequence shown here is derived from an EMBL/GenBank/DDBJ whole genome shotgun (WGS) entry which is preliminary data.</text>
</comment>
<protein>
    <submittedName>
        <fullName evidence="2">Uncharacterized protein</fullName>
    </submittedName>
</protein>
<gene>
    <name evidence="2" type="ORF">B0I36DRAFT_434435</name>
</gene>
<feature type="region of interest" description="Disordered" evidence="1">
    <location>
        <begin position="1"/>
        <end position="107"/>
    </location>
</feature>